<comment type="pathway">
    <text evidence="1 10">Carbohydrate biosynthesis; gluconeogenesis.</text>
</comment>
<dbReference type="PROSITE" id="PS00532">
    <property type="entry name" value="PEPCK_ATP"/>
    <property type="match status" value="1"/>
</dbReference>
<dbReference type="UniPathway" id="UPA00138"/>
<evidence type="ECO:0000256" key="7">
    <source>
        <dbReference type="ARBA" id="ARBA00022840"/>
    </source>
</evidence>
<dbReference type="Gene3D" id="3.40.449.10">
    <property type="entry name" value="Phosphoenolpyruvate Carboxykinase, domain 1"/>
    <property type="match status" value="1"/>
</dbReference>
<keyword evidence="7 10" id="KW-0067">ATP-binding</keyword>
<dbReference type="NCBIfam" id="TIGR00224">
    <property type="entry name" value="pckA"/>
    <property type="match status" value="1"/>
</dbReference>
<evidence type="ECO:0000256" key="9">
    <source>
        <dbReference type="ARBA" id="ARBA00047371"/>
    </source>
</evidence>
<keyword evidence="6 10" id="KW-0210">Decarboxylase</keyword>
<evidence type="ECO:0000256" key="6">
    <source>
        <dbReference type="ARBA" id="ARBA00022793"/>
    </source>
</evidence>
<comment type="cofactor">
    <cofactor evidence="10">
        <name>Mn(2+)</name>
        <dbReference type="ChEBI" id="CHEBI:29035"/>
    </cofactor>
    <text evidence="10">Binds 1 Mn(2+) ion per subunit.</text>
</comment>
<dbReference type="GO" id="GO:0016301">
    <property type="term" value="F:kinase activity"/>
    <property type="evidence" value="ECO:0007669"/>
    <property type="project" value="UniProtKB-KW"/>
</dbReference>
<dbReference type="Proteomes" id="UP000248301">
    <property type="component" value="Unassembled WGS sequence"/>
</dbReference>
<dbReference type="OrthoDB" id="9806325at2"/>
<dbReference type="GO" id="GO:0004612">
    <property type="term" value="F:phosphoenolpyruvate carboxykinase (ATP) activity"/>
    <property type="evidence" value="ECO:0007669"/>
    <property type="project" value="UniProtKB-UniRule"/>
</dbReference>
<comment type="function">
    <text evidence="10">Involved in the gluconeogenesis. Catalyzes the conversion of oxaloacetate (OAA) to phosphoenolpyruvate (PEP) through direct phosphoryl transfer between the nucleoside triphosphate and OAA.</text>
</comment>
<dbReference type="EC" id="4.1.1.49" evidence="3 10"/>
<dbReference type="RefSeq" id="WP_110914064.1">
    <property type="nucleotide sequence ID" value="NZ_NKUF01000026.1"/>
</dbReference>
<feature type="binding site" evidence="10">
    <location>
        <position position="199"/>
    </location>
    <ligand>
        <name>substrate</name>
    </ligand>
</feature>
<feature type="binding site" evidence="10">
    <location>
        <position position="205"/>
    </location>
    <ligand>
        <name>substrate</name>
    </ligand>
</feature>
<dbReference type="InterPro" id="IPR001272">
    <property type="entry name" value="PEP_carboxykinase_ATP"/>
</dbReference>
<feature type="binding site" evidence="10">
    <location>
        <position position="64"/>
    </location>
    <ligand>
        <name>substrate</name>
    </ligand>
</feature>
<comment type="catalytic activity">
    <reaction evidence="9 10">
        <text>oxaloacetate + ATP = phosphoenolpyruvate + ADP + CO2</text>
        <dbReference type="Rhea" id="RHEA:18617"/>
        <dbReference type="ChEBI" id="CHEBI:16452"/>
        <dbReference type="ChEBI" id="CHEBI:16526"/>
        <dbReference type="ChEBI" id="CHEBI:30616"/>
        <dbReference type="ChEBI" id="CHEBI:58702"/>
        <dbReference type="ChEBI" id="CHEBI:456216"/>
        <dbReference type="EC" id="4.1.1.49"/>
    </reaction>
</comment>
<dbReference type="GO" id="GO:0006094">
    <property type="term" value="P:gluconeogenesis"/>
    <property type="evidence" value="ECO:0007669"/>
    <property type="project" value="UniProtKB-UniRule"/>
</dbReference>
<protein>
    <recommendedName>
        <fullName evidence="3 10">Phosphoenolpyruvate carboxykinase (ATP)</fullName>
        <shortName evidence="10">PCK</shortName>
        <shortName evidence="10">PEP carboxykinase</shortName>
        <shortName evidence="10">PEPCK</shortName>
        <ecNumber evidence="3 10">4.1.1.49</ecNumber>
    </recommendedName>
</protein>
<gene>
    <name evidence="10 11" type="primary">pckA</name>
    <name evidence="11" type="ORF">CFR72_11330</name>
</gene>
<dbReference type="Gene3D" id="3.90.228.20">
    <property type="match status" value="1"/>
</dbReference>
<keyword evidence="5 10" id="KW-0547">Nucleotide-binding</keyword>
<comment type="subcellular location">
    <subcellularLocation>
        <location evidence="10">Cytoplasm</location>
    </subcellularLocation>
</comment>
<evidence type="ECO:0000256" key="5">
    <source>
        <dbReference type="ARBA" id="ARBA00022741"/>
    </source>
</evidence>
<dbReference type="InterPro" id="IPR015994">
    <property type="entry name" value="PEPCK_ATP_CS"/>
</dbReference>
<dbReference type="HAMAP" id="MF_00453">
    <property type="entry name" value="PEPCK_ATP"/>
    <property type="match status" value="1"/>
</dbReference>
<feature type="binding site" evidence="10">
    <location>
        <position position="289"/>
    </location>
    <ligand>
        <name>ATP</name>
        <dbReference type="ChEBI" id="CHEBI:30616"/>
    </ligand>
</feature>
<feature type="binding site" evidence="10">
    <location>
        <begin position="240"/>
        <end position="248"/>
    </location>
    <ligand>
        <name>ATP</name>
        <dbReference type="ChEBI" id="CHEBI:30616"/>
    </ligand>
</feature>
<evidence type="ECO:0000256" key="10">
    <source>
        <dbReference type="HAMAP-Rule" id="MF_00453"/>
    </source>
</evidence>
<dbReference type="SUPFAM" id="SSF53795">
    <property type="entry name" value="PEP carboxykinase-like"/>
    <property type="match status" value="1"/>
</dbReference>
<comment type="similarity">
    <text evidence="2 10">Belongs to the phosphoenolpyruvate carboxykinase (ATP) family.</text>
</comment>
<evidence type="ECO:0000256" key="1">
    <source>
        <dbReference type="ARBA" id="ARBA00004742"/>
    </source>
</evidence>
<evidence type="ECO:0000256" key="8">
    <source>
        <dbReference type="ARBA" id="ARBA00023239"/>
    </source>
</evidence>
<evidence type="ECO:0000256" key="2">
    <source>
        <dbReference type="ARBA" id="ARBA00006052"/>
    </source>
</evidence>
<dbReference type="Pfam" id="PF01293">
    <property type="entry name" value="PEPCK_ATP"/>
    <property type="match status" value="1"/>
</dbReference>
<keyword evidence="8 10" id="KW-0456">Lyase</keyword>
<dbReference type="GO" id="GO:0005524">
    <property type="term" value="F:ATP binding"/>
    <property type="evidence" value="ECO:0007669"/>
    <property type="project" value="UniProtKB-UniRule"/>
</dbReference>
<comment type="caution">
    <text evidence="10">Lacks conserved residue(s) required for the propagation of feature annotation.</text>
</comment>
<dbReference type="EMBL" id="NKUF01000026">
    <property type="protein sequence ID" value="PYD62666.1"/>
    <property type="molecule type" value="Genomic_DNA"/>
</dbReference>
<reference evidence="11 12" key="1">
    <citation type="submission" date="2017-07" db="EMBL/GenBank/DDBJ databases">
        <title>A draft genome sequence of Gluconacetobacter entanii LTH 4560.</title>
        <authorList>
            <person name="Skraban J."/>
            <person name="Cleenwerck I."/>
            <person name="Vandamme P."/>
            <person name="Trcek J."/>
        </authorList>
    </citation>
    <scope>NUCLEOTIDE SEQUENCE [LARGE SCALE GENOMIC DNA]</scope>
    <source>
        <strain evidence="11 12">LTH 4560</strain>
    </source>
</reference>
<keyword evidence="11" id="KW-0808">Transferase</keyword>
<dbReference type="InterPro" id="IPR008210">
    <property type="entry name" value="PEP_carboxykinase_N"/>
</dbReference>
<feature type="binding site" evidence="10">
    <location>
        <position position="261"/>
    </location>
    <ligand>
        <name>Mn(2+)</name>
        <dbReference type="ChEBI" id="CHEBI:29035"/>
    </ligand>
</feature>
<dbReference type="NCBIfam" id="NF006821">
    <property type="entry name" value="PRK09344.1-3"/>
    <property type="match status" value="1"/>
</dbReference>
<comment type="caution">
    <text evidence="11">The sequence shown here is derived from an EMBL/GenBank/DDBJ whole genome shotgun (WGS) entry which is preliminary data.</text>
</comment>
<dbReference type="PIRSF" id="PIRSF006294">
    <property type="entry name" value="PEP_crbxkin"/>
    <property type="match status" value="1"/>
</dbReference>
<organism evidence="11 12">
    <name type="scientific">Gluconacetobacter entanii</name>
    <dbReference type="NCBI Taxonomy" id="108528"/>
    <lineage>
        <taxon>Bacteria</taxon>
        <taxon>Pseudomonadati</taxon>
        <taxon>Pseudomonadota</taxon>
        <taxon>Alphaproteobacteria</taxon>
        <taxon>Acetobacterales</taxon>
        <taxon>Acetobacteraceae</taxon>
        <taxon>Gluconacetobacter</taxon>
    </lineage>
</organism>
<dbReference type="SUPFAM" id="SSF68923">
    <property type="entry name" value="PEP carboxykinase N-terminal domain"/>
    <property type="match status" value="1"/>
</dbReference>
<feature type="binding site" evidence="10">
    <location>
        <position position="205"/>
    </location>
    <ligand>
        <name>Mn(2+)</name>
        <dbReference type="ChEBI" id="CHEBI:29035"/>
    </ligand>
</feature>
<feature type="binding site" evidence="10">
    <location>
        <position position="224"/>
    </location>
    <ligand>
        <name>Mn(2+)</name>
        <dbReference type="ChEBI" id="CHEBI:29035"/>
    </ligand>
</feature>
<feature type="binding site" evidence="10">
    <location>
        <position position="451"/>
    </location>
    <ligand>
        <name>ATP</name>
        <dbReference type="ChEBI" id="CHEBI:30616"/>
    </ligand>
</feature>
<dbReference type="GO" id="GO:0046872">
    <property type="term" value="F:metal ion binding"/>
    <property type="evidence" value="ECO:0007669"/>
    <property type="project" value="UniProtKB-KW"/>
</dbReference>
<sequence>MSGSITMQTTSPHDGAFTDALAGARHVFHNLSAGELVEHALLQGGAHLSDGGALMVDTGEHTGRSARDKFIVDEPATTSEIWWGEVNQRMTPAHFQRLRTRAEDHLRRGVVYVQDVFAGADPQYRIAVRLVTDSAWHALFVRNMFLRPTPQEQEGFAPHYTIVHAPGLHAVPAEDGTHGGTAIALSLEQKCIVIVGTRYAGEIKKSVFTLMNWLLPPHGVLPMHCSANIGEGGDVAVFFGLSGTGKTTLSSDPLRRLIGDDEHGWSAQGVFNFEGGCYAKVIGLDRDREPAIWHASTRFGAILENVSSHGGVIDFDDGSHTENTRSCYPIDSIDHIQSDGCGGIARHVVMLTADAFGVLPPLSRLTPQQAMYHFMTGYTAKVAGTEKGLGAIPQATFSTCFGAPFLPRPPEVYGAMLKSLIEEHGVNCWLVNTGWTGGPCGTGQRMSLAHTRRLLNAALGGELDGIVFEEDGYFGLLIPTEVHGVPSHLLRPQHAWADAQAYARAAGELLDMFAKNDALKEKVASGRA</sequence>
<dbReference type="NCBIfam" id="NF006820">
    <property type="entry name" value="PRK09344.1-2"/>
    <property type="match status" value="1"/>
</dbReference>
<proteinExistence type="inferred from homology"/>
<keyword evidence="11" id="KW-0670">Pyruvate</keyword>
<name>A0A318PWG2_9PROT</name>
<dbReference type="GO" id="GO:0005829">
    <property type="term" value="C:cytosol"/>
    <property type="evidence" value="ECO:0007669"/>
    <property type="project" value="TreeGrafter"/>
</dbReference>
<dbReference type="PANTHER" id="PTHR30031:SF0">
    <property type="entry name" value="PHOSPHOENOLPYRUVATE CARBOXYKINASE (ATP)"/>
    <property type="match status" value="1"/>
</dbReference>
<evidence type="ECO:0000256" key="3">
    <source>
        <dbReference type="ARBA" id="ARBA00012363"/>
    </source>
</evidence>
<keyword evidence="11" id="KW-0418">Kinase</keyword>
<dbReference type="Gene3D" id="2.170.8.10">
    <property type="entry name" value="Phosphoenolpyruvate Carboxykinase, domain 2"/>
    <property type="match status" value="1"/>
</dbReference>
<keyword evidence="4 10" id="KW-0312">Gluconeogenesis</keyword>
<feature type="binding site" evidence="10">
    <location>
        <position position="325"/>
    </location>
    <ligand>
        <name>ATP</name>
        <dbReference type="ChEBI" id="CHEBI:30616"/>
    </ligand>
</feature>
<keyword evidence="10" id="KW-0963">Cytoplasm</keyword>
<dbReference type="AlphaFoldDB" id="A0A318PWG2"/>
<feature type="binding site" evidence="10">
    <location>
        <position position="205"/>
    </location>
    <ligand>
        <name>ATP</name>
        <dbReference type="ChEBI" id="CHEBI:30616"/>
    </ligand>
</feature>
<evidence type="ECO:0000313" key="11">
    <source>
        <dbReference type="EMBL" id="PYD62666.1"/>
    </source>
</evidence>
<evidence type="ECO:0000313" key="12">
    <source>
        <dbReference type="Proteomes" id="UP000248301"/>
    </source>
</evidence>
<dbReference type="InterPro" id="IPR013035">
    <property type="entry name" value="PEP_carboxykinase_C"/>
</dbReference>
<accession>A0A318PWG2</accession>
<feature type="binding site" evidence="10">
    <location>
        <position position="325"/>
    </location>
    <ligand>
        <name>substrate</name>
    </ligand>
</feature>
<feature type="binding site" evidence="10">
    <location>
        <position position="224"/>
    </location>
    <ligand>
        <name>ATP</name>
        <dbReference type="ChEBI" id="CHEBI:30616"/>
    </ligand>
</feature>
<keyword evidence="10" id="KW-0464">Manganese</keyword>
<evidence type="ECO:0000256" key="4">
    <source>
        <dbReference type="ARBA" id="ARBA00022432"/>
    </source>
</evidence>
<dbReference type="PANTHER" id="PTHR30031">
    <property type="entry name" value="PHOSPHOENOLPYRUVATE CARBOXYKINASE ATP"/>
    <property type="match status" value="1"/>
</dbReference>
<keyword evidence="10" id="KW-0479">Metal-binding</keyword>